<accession>A0A9X0KW31</accession>
<dbReference type="PANTHER" id="PTHR48081">
    <property type="entry name" value="AB HYDROLASE SUPERFAMILY PROTEIN C4A8.06C"/>
    <property type="match status" value="1"/>
</dbReference>
<dbReference type="GO" id="GO:0016787">
    <property type="term" value="F:hydrolase activity"/>
    <property type="evidence" value="ECO:0007669"/>
    <property type="project" value="UniProtKB-KW"/>
</dbReference>
<keyword evidence="1" id="KW-0378">Hydrolase</keyword>
<dbReference type="PANTHER" id="PTHR48081:SF8">
    <property type="entry name" value="ALPHA_BETA HYDROLASE FOLD-3 DOMAIN-CONTAINING PROTEIN-RELATED"/>
    <property type="match status" value="1"/>
</dbReference>
<reference evidence="3 4" key="1">
    <citation type="submission" date="2015-09" db="EMBL/GenBank/DDBJ databases">
        <title>Genome announcement of multiple Pseudomonas syringae strains.</title>
        <authorList>
            <person name="Thakur S."/>
            <person name="Wang P.W."/>
            <person name="Gong Y."/>
            <person name="Weir B.S."/>
            <person name="Guttman D.S."/>
        </authorList>
    </citation>
    <scope>NUCLEOTIDE SEQUENCE [LARGE SCALE GENOMIC DNA]</scope>
    <source>
        <strain evidence="3 4">ICMP9757</strain>
    </source>
</reference>
<feature type="domain" description="Alpha/beta hydrolase fold-3" evidence="2">
    <location>
        <begin position="82"/>
        <end position="292"/>
    </location>
</feature>
<gene>
    <name evidence="3" type="ORF">ALO73_04200</name>
</gene>
<sequence length="321" mass="34501">MNANELLDPAYHSFMDEPAGSWTHQTLPGIRARVGAAWTAATAARSEQHWTTGVSDVGIRLCLYRPGPPLEHPTPPPPPPVILYIHGGGFVLGSPEMADDYLAELAVELKAIIVAVDYRLAPEHPFPIPLEDCYAALEWIFSHGPTLGMNTGNLVIMGHSAGGGLAAALALLARNKGLRTLAGLVLIYPMLDHRTGAPDAPPANPTTGTFSWSRQANHFCWESLRGAYALDDDRKTLFSPALATDLSDLPPTFICVGALDLFLEEDLAFALTLSRSGVPVEMHVYPGVPHMFDQLPGEQTGQATQDIARAVRRMIAAGLCD</sequence>
<dbReference type="Gene3D" id="3.40.50.1820">
    <property type="entry name" value="alpha/beta hydrolase"/>
    <property type="match status" value="1"/>
</dbReference>
<dbReference type="Proteomes" id="UP000050345">
    <property type="component" value="Unassembled WGS sequence"/>
</dbReference>
<protein>
    <submittedName>
        <fullName evidence="3">Lipase</fullName>
    </submittedName>
</protein>
<evidence type="ECO:0000313" key="4">
    <source>
        <dbReference type="Proteomes" id="UP000050345"/>
    </source>
</evidence>
<organism evidence="3 4">
    <name type="scientific">Pseudomonas syringae pv. daphniphylli</name>
    <dbReference type="NCBI Taxonomy" id="264455"/>
    <lineage>
        <taxon>Bacteria</taxon>
        <taxon>Pseudomonadati</taxon>
        <taxon>Pseudomonadota</taxon>
        <taxon>Gammaproteobacteria</taxon>
        <taxon>Pseudomonadales</taxon>
        <taxon>Pseudomonadaceae</taxon>
        <taxon>Pseudomonas</taxon>
        <taxon>Pseudomonas syringae</taxon>
    </lineage>
</organism>
<dbReference type="Pfam" id="PF07859">
    <property type="entry name" value="Abhydrolase_3"/>
    <property type="match status" value="1"/>
</dbReference>
<dbReference type="InterPro" id="IPR029058">
    <property type="entry name" value="AB_hydrolase_fold"/>
</dbReference>
<comment type="caution">
    <text evidence="3">The sequence shown here is derived from an EMBL/GenBank/DDBJ whole genome shotgun (WGS) entry which is preliminary data.</text>
</comment>
<dbReference type="InterPro" id="IPR050300">
    <property type="entry name" value="GDXG_lipolytic_enzyme"/>
</dbReference>
<dbReference type="RefSeq" id="WP_057403851.1">
    <property type="nucleotide sequence ID" value="NZ_LJQF01000194.1"/>
</dbReference>
<evidence type="ECO:0000313" key="3">
    <source>
        <dbReference type="EMBL" id="KPX12071.1"/>
    </source>
</evidence>
<dbReference type="EMBL" id="LJQF01000194">
    <property type="protein sequence ID" value="KPX12071.1"/>
    <property type="molecule type" value="Genomic_DNA"/>
</dbReference>
<dbReference type="SUPFAM" id="SSF53474">
    <property type="entry name" value="alpha/beta-Hydrolases"/>
    <property type="match status" value="1"/>
</dbReference>
<dbReference type="InterPro" id="IPR013094">
    <property type="entry name" value="AB_hydrolase_3"/>
</dbReference>
<dbReference type="AlphaFoldDB" id="A0A9X0KW31"/>
<evidence type="ECO:0000259" key="2">
    <source>
        <dbReference type="Pfam" id="PF07859"/>
    </source>
</evidence>
<proteinExistence type="predicted"/>
<evidence type="ECO:0000256" key="1">
    <source>
        <dbReference type="ARBA" id="ARBA00022801"/>
    </source>
</evidence>
<name>A0A9X0KW31_PSESX</name>